<dbReference type="PANTHER" id="PTHR34385:SF1">
    <property type="entry name" value="PEPTIDOGLYCAN L-ALANYL-D-GLUTAMATE ENDOPEPTIDASE CWLK"/>
    <property type="match status" value="1"/>
</dbReference>
<proteinExistence type="predicted"/>
<dbReference type="GO" id="GO:0004180">
    <property type="term" value="F:carboxypeptidase activity"/>
    <property type="evidence" value="ECO:0007669"/>
    <property type="project" value="UniProtKB-KW"/>
</dbReference>
<dbReference type="InterPro" id="IPR003709">
    <property type="entry name" value="VanY-like_core_dom"/>
</dbReference>
<keyword evidence="3" id="KW-0378">Hydrolase</keyword>
<protein>
    <submittedName>
        <fullName evidence="3">D-Ala-D-Ala carboxypeptidase</fullName>
    </submittedName>
</protein>
<organism evidence="3 4">
    <name type="scientific">Streptohalobacillus salinus</name>
    <dbReference type="NCBI Taxonomy" id="621096"/>
    <lineage>
        <taxon>Bacteria</taxon>
        <taxon>Bacillati</taxon>
        <taxon>Bacillota</taxon>
        <taxon>Bacilli</taxon>
        <taxon>Bacillales</taxon>
        <taxon>Bacillaceae</taxon>
        <taxon>Streptohalobacillus</taxon>
    </lineage>
</organism>
<dbReference type="RefSeq" id="WP_110250158.1">
    <property type="nucleotide sequence ID" value="NZ_QJJR01000001.1"/>
</dbReference>
<dbReference type="Proteomes" id="UP000247922">
    <property type="component" value="Unassembled WGS sequence"/>
</dbReference>
<keyword evidence="3" id="KW-0121">Carboxypeptidase</keyword>
<reference evidence="3 4" key="1">
    <citation type="submission" date="2018-05" db="EMBL/GenBank/DDBJ databases">
        <title>Genomic Encyclopedia of Type Strains, Phase IV (KMG-IV): sequencing the most valuable type-strain genomes for metagenomic binning, comparative biology and taxonomic classification.</title>
        <authorList>
            <person name="Goeker M."/>
        </authorList>
    </citation>
    <scope>NUCLEOTIDE SEQUENCE [LARGE SCALE GENOMIC DNA]</scope>
    <source>
        <strain evidence="3 4">DSM 22440</strain>
    </source>
</reference>
<dbReference type="AlphaFoldDB" id="A0A2V3WGT2"/>
<dbReference type="CDD" id="cd14852">
    <property type="entry name" value="LD-carboxypeptidase"/>
    <property type="match status" value="1"/>
</dbReference>
<name>A0A2V3WGT2_9BACI</name>
<accession>A0A2V3WGT2</accession>
<dbReference type="OrthoDB" id="9792074at2"/>
<evidence type="ECO:0000313" key="3">
    <source>
        <dbReference type="EMBL" id="PXW93059.1"/>
    </source>
</evidence>
<comment type="caution">
    <text evidence="3">The sequence shown here is derived from an EMBL/GenBank/DDBJ whole genome shotgun (WGS) entry which is preliminary data.</text>
</comment>
<dbReference type="Pfam" id="PF02557">
    <property type="entry name" value="VanY"/>
    <property type="match status" value="1"/>
</dbReference>
<feature type="chain" id="PRO_5038967726" evidence="1">
    <location>
        <begin position="20"/>
        <end position="267"/>
    </location>
</feature>
<dbReference type="InterPro" id="IPR052179">
    <property type="entry name" value="DD-CPase-like"/>
</dbReference>
<feature type="domain" description="D-alanyl-D-alanine carboxypeptidase-like core" evidence="2">
    <location>
        <begin position="109"/>
        <end position="237"/>
    </location>
</feature>
<dbReference type="PANTHER" id="PTHR34385">
    <property type="entry name" value="D-ALANYL-D-ALANINE CARBOXYPEPTIDASE"/>
    <property type="match status" value="1"/>
</dbReference>
<dbReference type="InterPro" id="IPR009045">
    <property type="entry name" value="Zn_M74/Hedgehog-like"/>
</dbReference>
<evidence type="ECO:0000313" key="4">
    <source>
        <dbReference type="Proteomes" id="UP000247922"/>
    </source>
</evidence>
<keyword evidence="1" id="KW-0732">Signal</keyword>
<dbReference type="InterPro" id="IPR058193">
    <property type="entry name" value="VanY/YodJ_core_dom"/>
</dbReference>
<gene>
    <name evidence="3" type="ORF">DES38_101140</name>
</gene>
<feature type="signal peptide" evidence="1">
    <location>
        <begin position="1"/>
        <end position="19"/>
    </location>
</feature>
<evidence type="ECO:0000256" key="1">
    <source>
        <dbReference type="SAM" id="SignalP"/>
    </source>
</evidence>
<dbReference type="Gene3D" id="3.30.1380.10">
    <property type="match status" value="1"/>
</dbReference>
<dbReference type="PROSITE" id="PS51257">
    <property type="entry name" value="PROKAR_LIPOPROTEIN"/>
    <property type="match status" value="1"/>
</dbReference>
<dbReference type="SUPFAM" id="SSF55166">
    <property type="entry name" value="Hedgehog/DD-peptidase"/>
    <property type="match status" value="1"/>
</dbReference>
<keyword evidence="4" id="KW-1185">Reference proteome</keyword>
<keyword evidence="3" id="KW-0645">Protease</keyword>
<sequence length="267" mass="29992">MKKTLITVGLLLAILVGCATETNQVEGSFHSPKRGSTFVKKEKLVIRREETNIYSQGIDPETGLYIVDNPDSIMVYVNKMRELPEGYAPPDLTEADVLYYAPVGDNRRLMREEAATALEKMFQTADQEGYTLVAVSGYRTYDRQRVIYESNVANNGQAHADRYSAKPGTSEHQTGLAMDVSVQGNDAVLLEQGFGGTDAGMWVKENAHRFGFIVRYPEGKTAITGYSYEPWHLRYVGNEIAEDIYNRGITLEEYFGFHYPGSEEEEN</sequence>
<dbReference type="GO" id="GO:0006508">
    <property type="term" value="P:proteolysis"/>
    <property type="evidence" value="ECO:0007669"/>
    <property type="project" value="InterPro"/>
</dbReference>
<evidence type="ECO:0000259" key="2">
    <source>
        <dbReference type="Pfam" id="PF02557"/>
    </source>
</evidence>
<dbReference type="EMBL" id="QJJR01000001">
    <property type="protein sequence ID" value="PXW93059.1"/>
    <property type="molecule type" value="Genomic_DNA"/>
</dbReference>